<protein>
    <submittedName>
        <fullName evidence="1">Uncharacterized protein</fullName>
    </submittedName>
</protein>
<evidence type="ECO:0000313" key="1">
    <source>
        <dbReference type="EMBL" id="KAF3694266.1"/>
    </source>
</evidence>
<reference evidence="2" key="2">
    <citation type="submission" date="2019-02" db="EMBL/GenBank/DDBJ databases">
        <title>Opniocepnalus argus Var Kimnra genome.</title>
        <authorList>
            <person name="Zhou C."/>
            <person name="Xiao S."/>
        </authorList>
    </citation>
    <scope>NUCLEOTIDE SEQUENCE [LARGE SCALE GENOMIC DNA]</scope>
</reference>
<sequence>MLRQQVRKWTLCVCVCVQKHTHTHRGCQHVCLYLSRGLMGSIEDVGVSLGSRKCF</sequence>
<dbReference type="AlphaFoldDB" id="A0A6G1PWB2"/>
<accession>A0A6G1PWB2</accession>
<dbReference type="Proteomes" id="UP000503349">
    <property type="component" value="Chromosome 9"/>
</dbReference>
<organism evidence="1 2">
    <name type="scientific">Channa argus</name>
    <name type="common">Northern snakehead</name>
    <name type="synonym">Ophicephalus argus</name>
    <dbReference type="NCBI Taxonomy" id="215402"/>
    <lineage>
        <taxon>Eukaryota</taxon>
        <taxon>Metazoa</taxon>
        <taxon>Chordata</taxon>
        <taxon>Craniata</taxon>
        <taxon>Vertebrata</taxon>
        <taxon>Euteleostomi</taxon>
        <taxon>Actinopterygii</taxon>
        <taxon>Neopterygii</taxon>
        <taxon>Teleostei</taxon>
        <taxon>Neoteleostei</taxon>
        <taxon>Acanthomorphata</taxon>
        <taxon>Anabantaria</taxon>
        <taxon>Anabantiformes</taxon>
        <taxon>Channoidei</taxon>
        <taxon>Channidae</taxon>
        <taxon>Channa</taxon>
    </lineage>
</organism>
<reference evidence="1 2" key="1">
    <citation type="submission" date="2019-02" db="EMBL/GenBank/DDBJ databases">
        <title>Opniocepnalus argus genome.</title>
        <authorList>
            <person name="Zhou C."/>
            <person name="Xiao S."/>
        </authorList>
    </citation>
    <scope>NUCLEOTIDE SEQUENCE [LARGE SCALE GENOMIC DNA]</scope>
    <source>
        <strain evidence="1">OARG1902GOOAL</strain>
        <tissue evidence="1">Muscle</tissue>
    </source>
</reference>
<dbReference type="EMBL" id="CM015720">
    <property type="protein sequence ID" value="KAF3694266.1"/>
    <property type="molecule type" value="Genomic_DNA"/>
</dbReference>
<gene>
    <name evidence="1" type="ORF">EXN66_Car009942</name>
</gene>
<keyword evidence="2" id="KW-1185">Reference proteome</keyword>
<name>A0A6G1PWB2_CHAAH</name>
<proteinExistence type="predicted"/>
<evidence type="ECO:0000313" key="2">
    <source>
        <dbReference type="Proteomes" id="UP000503349"/>
    </source>
</evidence>